<feature type="compositionally biased region" description="Basic and acidic residues" evidence="5">
    <location>
        <begin position="1279"/>
        <end position="1289"/>
    </location>
</feature>
<dbReference type="PROSITE" id="PS50985">
    <property type="entry name" value="GRAS"/>
    <property type="match status" value="1"/>
</dbReference>
<dbReference type="Pfam" id="PF04434">
    <property type="entry name" value="SWIM"/>
    <property type="match status" value="1"/>
</dbReference>
<evidence type="ECO:0000313" key="8">
    <source>
        <dbReference type="Proteomes" id="UP001172457"/>
    </source>
</evidence>
<dbReference type="InterPro" id="IPR018289">
    <property type="entry name" value="MULE_transposase_dom"/>
</dbReference>
<accession>A0AA38T0I3</accession>
<evidence type="ECO:0000256" key="2">
    <source>
        <dbReference type="ARBA" id="ARBA00023163"/>
    </source>
</evidence>
<comment type="similarity">
    <text evidence="4">Belongs to the GRAS family.</text>
</comment>
<feature type="domain" description="SWIM-type" evidence="6">
    <location>
        <begin position="1126"/>
        <end position="1158"/>
    </location>
</feature>
<dbReference type="InterPro" id="IPR004330">
    <property type="entry name" value="FAR1_DNA_bnd_dom"/>
</dbReference>
<proteinExistence type="inferred from homology"/>
<keyword evidence="8" id="KW-1185">Reference proteome</keyword>
<evidence type="ECO:0000256" key="4">
    <source>
        <dbReference type="PROSITE-ProRule" id="PRU01191"/>
    </source>
</evidence>
<dbReference type="PANTHER" id="PTHR47718:SF12">
    <property type="entry name" value="PROTEIN FAR1-RELATED SEQUENCE"/>
    <property type="match status" value="1"/>
</dbReference>
<dbReference type="PANTHER" id="PTHR47718">
    <property type="entry name" value="OS01G0519700 PROTEIN"/>
    <property type="match status" value="1"/>
</dbReference>
<comment type="caution">
    <text evidence="7">The sequence shown here is derived from an EMBL/GenBank/DDBJ whole genome shotgun (WGS) entry which is preliminary data.</text>
</comment>
<keyword evidence="1" id="KW-0805">Transcription regulation</keyword>
<keyword evidence="2" id="KW-0804">Transcription</keyword>
<evidence type="ECO:0000256" key="3">
    <source>
        <dbReference type="PROSITE-ProRule" id="PRU00325"/>
    </source>
</evidence>
<dbReference type="InterPro" id="IPR007527">
    <property type="entry name" value="Znf_SWIM"/>
</dbReference>
<dbReference type="Pfam" id="PF10551">
    <property type="entry name" value="MULE"/>
    <property type="match status" value="1"/>
</dbReference>
<protein>
    <recommendedName>
        <fullName evidence="6">SWIM-type domain-containing protein</fullName>
    </recommendedName>
</protein>
<evidence type="ECO:0000259" key="6">
    <source>
        <dbReference type="PROSITE" id="PS50966"/>
    </source>
</evidence>
<dbReference type="EMBL" id="JARYMX010000006">
    <property type="protein sequence ID" value="KAJ9545236.1"/>
    <property type="molecule type" value="Genomic_DNA"/>
</dbReference>
<organism evidence="7 8">
    <name type="scientific">Centaurea solstitialis</name>
    <name type="common">yellow star-thistle</name>
    <dbReference type="NCBI Taxonomy" id="347529"/>
    <lineage>
        <taxon>Eukaryota</taxon>
        <taxon>Viridiplantae</taxon>
        <taxon>Streptophyta</taxon>
        <taxon>Embryophyta</taxon>
        <taxon>Tracheophyta</taxon>
        <taxon>Spermatophyta</taxon>
        <taxon>Magnoliopsida</taxon>
        <taxon>eudicotyledons</taxon>
        <taxon>Gunneridae</taxon>
        <taxon>Pentapetalae</taxon>
        <taxon>asterids</taxon>
        <taxon>campanulids</taxon>
        <taxon>Asterales</taxon>
        <taxon>Asteraceae</taxon>
        <taxon>Carduoideae</taxon>
        <taxon>Cardueae</taxon>
        <taxon>Centaureinae</taxon>
        <taxon>Centaurea</taxon>
    </lineage>
</organism>
<dbReference type="Pfam" id="PF03514">
    <property type="entry name" value="GRAS"/>
    <property type="match status" value="1"/>
</dbReference>
<feature type="region of interest" description="SAW" evidence="4">
    <location>
        <begin position="451"/>
        <end position="524"/>
    </location>
</feature>
<keyword evidence="3" id="KW-0479">Metal-binding</keyword>
<dbReference type="GO" id="GO:0008270">
    <property type="term" value="F:zinc ion binding"/>
    <property type="evidence" value="ECO:0007669"/>
    <property type="project" value="UniProtKB-KW"/>
</dbReference>
<name>A0AA38T0I3_9ASTR</name>
<evidence type="ECO:0000256" key="5">
    <source>
        <dbReference type="SAM" id="MobiDB-lite"/>
    </source>
</evidence>
<evidence type="ECO:0000256" key="1">
    <source>
        <dbReference type="ARBA" id="ARBA00023015"/>
    </source>
</evidence>
<reference evidence="7" key="1">
    <citation type="submission" date="2023-03" db="EMBL/GenBank/DDBJ databases">
        <title>Chromosome-scale reference genome and RAD-based genetic map of yellow starthistle (Centaurea solstitialis) reveal putative structural variation and QTLs associated with invader traits.</title>
        <authorList>
            <person name="Reatini B."/>
            <person name="Cang F.A."/>
            <person name="Jiang Q."/>
            <person name="Mckibben M.T.W."/>
            <person name="Barker M.S."/>
            <person name="Rieseberg L.H."/>
            <person name="Dlugosch K.M."/>
        </authorList>
    </citation>
    <scope>NUCLEOTIDE SEQUENCE</scope>
    <source>
        <strain evidence="7">CAN-66</strain>
        <tissue evidence="7">Leaf</tissue>
    </source>
</reference>
<feature type="region of interest" description="Disordered" evidence="5">
    <location>
        <begin position="1272"/>
        <end position="1292"/>
    </location>
</feature>
<dbReference type="PROSITE" id="PS50966">
    <property type="entry name" value="ZF_SWIM"/>
    <property type="match status" value="1"/>
</dbReference>
<gene>
    <name evidence="7" type="ORF">OSB04_024943</name>
</gene>
<dbReference type="Pfam" id="PF03101">
    <property type="entry name" value="FAR1"/>
    <property type="match status" value="1"/>
</dbReference>
<dbReference type="Proteomes" id="UP001172457">
    <property type="component" value="Chromosome 6"/>
</dbReference>
<sequence length="1502" mass="172390">MIYKHIKGTPQQSSKLESHRVLCTWLQNLHQKNKRMMQSELLHHTSWPTQSFFQSNLDHYVPNMGFYESEHHEFPSPINSTPDNSLITSDSYVPGLSDGYVEYPLLGYDQIDSQDIMALDDVCRWLCDDDQGIQEIQSEKSIEGDGIWSPALSMKSSDVELESETGLPNLLKAYADAMAMEQRELAKVIARCIGEKVNPIGPALERIAFNLFQHAENQGEEYLKQESMKNFKTAFRAFYDIFPYGRFAHFAANSAILEAIPSHAESIHIVDFDMGEGTQWPSVMEAIARQRKSLTITSVKLEDHDSGFEETKWHLSNYARSMGLDLNVENVELAELVKVVERPKFGREFLAFNCMIGFPHMGGPRTQATLASFLKLAKGLLAKTEGIITFGDGEDGERIENCSNYTSFFDGNLAHYKALYESLEWGFPSYLTEARIAIETLFVAPYVSSLSWFQKWEEGREEVVVSRKDIGLKGRSMSTESLNEARELVKEEESPYGIRIEGDNGNEMVLEWRGTPLVRVSAWVGGFKYKPPFGCEREDNPERDTWQSETAGQVIFNLNKTACLVQHDSSDCHTLVDGDERDHILADGDHRLADVSEEFELRSEVVEFDDGTMGWIPIVPDGVKPFVNMKFANYSDAEEMYRQYADFGGFDVRLNTRKINNVGLIQNRWLVCSKQGNPRDKSFNSLIGGPRDRQRRNSNVKRMGCKACVKFRLNKEKDGYEIYELVEVHNHVLFDSNDRRYSKRNRKMKYTDFRNILSSSTYKLGATKTFRLQTALKGGFEYMKGTASDYQNFKREVGLVVGRKDAKMLINKLTRRKEVKSEYFFEYACKAGELQAVFWADEIAQRNYIEFGDVISFDATYRSNQHAMAFVPFLAVDNHKASVVIGSALIAGETIENFTWVLQAFLKCYKKQPAVVLTDQCSAMKQAVPLVFNESRHRLCMWHIMKKVPSKVSVALAHDPDFNNAIKKLVWNLHISPEEFEEKWECMIQQYGLVGDPWFTEMFEIRHSWIPAYFKDLPMSGLMKTTSRSESANAFFNMYVEFNLDLCDFLNNYDGAIERQREDQSVHENSTRVSLPRLVSPLLLEVHAAKLYTRNVFWDVQKELKKAMWYCGIDSVQDLDGSKVVFEVDSHTVDCSCNFFTRNGFLCRHCFKVLINENVEFIPDRYVMRRWMRGLVPAQIVSAKVRYGEVDTEKEALFVKVYSVVDDIVTSVRNDIEEFKGFYELLCGHKRKVSKILPGDDLLQQKLDAIREHYGVAVPDDPDFFPPTGLRNKGAGTGKRLESNSEKIQKRSKKQKRKCKTCGIANGHDSQFFDIMFNEVFFRCITFFSKLGSTFTPTPEFFWLFSGVEFFSGAYPRPPMWLFARSLMRSNGFVHLFNAFGVSSRVIPGAVVDSTAFGDDLVRRPCGASSNVSFVWLCQLRMHNHICLFVDLNDYRRCLHLQIPGRKDLQINRLAGEDDHNCEKLKLGFELVKKEKKRDDHNCEKLKLAFELVKKGFELVRN</sequence>
<comment type="caution">
    <text evidence="4">Lacks conserved residue(s) required for the propagation of feature annotation.</text>
</comment>
<dbReference type="InterPro" id="IPR005202">
    <property type="entry name" value="TF_GRAS"/>
</dbReference>
<feature type="short sequence motif" description="VHIID" evidence="4">
    <location>
        <begin position="267"/>
        <end position="271"/>
    </location>
</feature>
<keyword evidence="3" id="KW-0862">Zinc</keyword>
<keyword evidence="3" id="KW-0863">Zinc-finger</keyword>
<evidence type="ECO:0000313" key="7">
    <source>
        <dbReference type="EMBL" id="KAJ9545236.1"/>
    </source>
</evidence>